<feature type="compositionally biased region" description="Low complexity" evidence="1">
    <location>
        <begin position="46"/>
        <end position="58"/>
    </location>
</feature>
<evidence type="ECO:0000313" key="2">
    <source>
        <dbReference type="EMBL" id="KAE8339002.1"/>
    </source>
</evidence>
<reference evidence="2" key="1">
    <citation type="submission" date="2019-04" db="EMBL/GenBank/DDBJ databases">
        <title>Friends and foes A comparative genomics study of 23 Aspergillus species from section Flavi.</title>
        <authorList>
            <consortium name="DOE Joint Genome Institute"/>
            <person name="Kjaerbolling I."/>
            <person name="Vesth T."/>
            <person name="Frisvad J.C."/>
            <person name="Nybo J.L."/>
            <person name="Theobald S."/>
            <person name="Kildgaard S."/>
            <person name="Isbrandt T."/>
            <person name="Kuo A."/>
            <person name="Sato A."/>
            <person name="Lyhne E.K."/>
            <person name="Kogle M.E."/>
            <person name="Wiebenga A."/>
            <person name="Kun R.S."/>
            <person name="Lubbers R.J."/>
            <person name="Makela M.R."/>
            <person name="Barry K."/>
            <person name="Chovatia M."/>
            <person name="Clum A."/>
            <person name="Daum C."/>
            <person name="Haridas S."/>
            <person name="He G."/>
            <person name="LaButti K."/>
            <person name="Lipzen A."/>
            <person name="Mondo S."/>
            <person name="Riley R."/>
            <person name="Salamov A."/>
            <person name="Simmons B.A."/>
            <person name="Magnuson J.K."/>
            <person name="Henrissat B."/>
            <person name="Mortensen U.H."/>
            <person name="Larsen T.O."/>
            <person name="Devries R.P."/>
            <person name="Grigoriev I.V."/>
            <person name="Machida M."/>
            <person name="Baker S.E."/>
            <person name="Andersen M.R."/>
        </authorList>
    </citation>
    <scope>NUCLEOTIDE SEQUENCE</scope>
    <source>
        <strain evidence="2">CBS 117612</strain>
    </source>
</reference>
<sequence>MDTITSFGEDRLYTPTILYSAKFSPHVLGFVRVLVYIPHALRHSSPHNVPSPHSTSPSTQRLPYRV</sequence>
<feature type="region of interest" description="Disordered" evidence="1">
    <location>
        <begin position="43"/>
        <end position="66"/>
    </location>
</feature>
<name>A0A5N6Y0N0_9EURO</name>
<feature type="non-terminal residue" evidence="2">
    <location>
        <position position="66"/>
    </location>
</feature>
<organism evidence="2">
    <name type="scientific">Aspergillus arachidicola</name>
    <dbReference type="NCBI Taxonomy" id="656916"/>
    <lineage>
        <taxon>Eukaryota</taxon>
        <taxon>Fungi</taxon>
        <taxon>Dikarya</taxon>
        <taxon>Ascomycota</taxon>
        <taxon>Pezizomycotina</taxon>
        <taxon>Eurotiomycetes</taxon>
        <taxon>Eurotiomycetidae</taxon>
        <taxon>Eurotiales</taxon>
        <taxon>Aspergillaceae</taxon>
        <taxon>Aspergillus</taxon>
        <taxon>Aspergillus subgen. Circumdati</taxon>
    </lineage>
</organism>
<accession>A0A5N6Y0N0</accession>
<proteinExistence type="predicted"/>
<dbReference type="AlphaFoldDB" id="A0A5N6Y0N0"/>
<protein>
    <submittedName>
        <fullName evidence="2">Uncharacterized protein</fullName>
    </submittedName>
</protein>
<dbReference type="Proteomes" id="UP000325558">
    <property type="component" value="Unassembled WGS sequence"/>
</dbReference>
<dbReference type="EMBL" id="ML737161">
    <property type="protein sequence ID" value="KAE8339002.1"/>
    <property type="molecule type" value="Genomic_DNA"/>
</dbReference>
<evidence type="ECO:0000256" key="1">
    <source>
        <dbReference type="SAM" id="MobiDB-lite"/>
    </source>
</evidence>
<gene>
    <name evidence="2" type="ORF">BDV24DRAFT_136910</name>
</gene>